<dbReference type="Gene3D" id="3.20.20.140">
    <property type="entry name" value="Metal-dependent hydrolases"/>
    <property type="match status" value="1"/>
</dbReference>
<dbReference type="InterPro" id="IPR050287">
    <property type="entry name" value="MTA/SAH_deaminase"/>
</dbReference>
<keyword evidence="2" id="KW-0378">Hydrolase</keyword>
<evidence type="ECO:0000256" key="2">
    <source>
        <dbReference type="ARBA" id="ARBA00022801"/>
    </source>
</evidence>
<name>A0ABV3SKA4_9HYPH</name>
<dbReference type="SUPFAM" id="SSF51338">
    <property type="entry name" value="Composite domain of metallo-dependent hydrolases"/>
    <property type="match status" value="1"/>
</dbReference>
<gene>
    <name evidence="4" type="ORF">ABGN05_13840</name>
</gene>
<dbReference type="Proteomes" id="UP001556692">
    <property type="component" value="Unassembled WGS sequence"/>
</dbReference>
<proteinExistence type="inferred from homology"/>
<dbReference type="RefSeq" id="WP_367954633.1">
    <property type="nucleotide sequence ID" value="NZ_JBDPGJ010000003.1"/>
</dbReference>
<dbReference type="PANTHER" id="PTHR43794">
    <property type="entry name" value="AMINOHYDROLASE SSNA-RELATED"/>
    <property type="match status" value="1"/>
</dbReference>
<dbReference type="InterPro" id="IPR032466">
    <property type="entry name" value="Metal_Hydrolase"/>
</dbReference>
<dbReference type="Gene3D" id="2.30.40.10">
    <property type="entry name" value="Urease, subunit C, domain 1"/>
    <property type="match status" value="1"/>
</dbReference>
<dbReference type="SUPFAM" id="SSF51556">
    <property type="entry name" value="Metallo-dependent hydrolases"/>
    <property type="match status" value="1"/>
</dbReference>
<evidence type="ECO:0000256" key="1">
    <source>
        <dbReference type="ARBA" id="ARBA00006745"/>
    </source>
</evidence>
<comment type="caution">
    <text evidence="4">The sequence shown here is derived from an EMBL/GenBank/DDBJ whole genome shotgun (WGS) entry which is preliminary data.</text>
</comment>
<dbReference type="Pfam" id="PF01979">
    <property type="entry name" value="Amidohydro_1"/>
    <property type="match status" value="1"/>
</dbReference>
<dbReference type="PANTHER" id="PTHR43794:SF11">
    <property type="entry name" value="AMIDOHYDROLASE-RELATED DOMAIN-CONTAINING PROTEIN"/>
    <property type="match status" value="1"/>
</dbReference>
<dbReference type="InterPro" id="IPR011059">
    <property type="entry name" value="Metal-dep_hydrolase_composite"/>
</dbReference>
<sequence>MSGLLIRGASIMTMDAEHGTEPFDGDVLVEGTRIAAVGAGLEAEPDSEVIDGRGKLVMPGLVNAHTHSSETFFRGRYEKMPLEVWLLYAYPLLMGPVIDKELLHLRSLLLATESLKAGVTTMTDCFFDPPDHDLDRLGTVFSAYELAGIRATVSSDVINIPTLAALPFARDVFPPDIQRMIDFGPMIGAPEYLDFCRAAIAAFHGRVGRLNFQIAPSAPQRCTADLLTGCFDLARAHGMPFHCHVLETVTQAVTGQELYGGSLVRYMDDLGILGRNTTIAHSVWVDDADMALMGQAGVSVVHNAVSNLKLGAGVAPVRRLMDAGVSLALGTDGVSSNDTASIFDVMRAAGLLHGASGPDSSTWLSAAEILRAATLGGARSAMIEDDCGSLEPGKAADMILIDLNDCAFMPLNDVAKHLVYAANGSNVRTAIVAGEVVMRDRRMARFDEDALFDEIRDRVPAYLQAHTLVERRNGLLEPYFAEIHRRSAASHSGVYRYAGDAPLRLRNWLPARA</sequence>
<accession>A0ABV3SKA4</accession>
<evidence type="ECO:0000313" key="5">
    <source>
        <dbReference type="Proteomes" id="UP001556692"/>
    </source>
</evidence>
<evidence type="ECO:0000259" key="3">
    <source>
        <dbReference type="Pfam" id="PF01979"/>
    </source>
</evidence>
<evidence type="ECO:0000313" key="4">
    <source>
        <dbReference type="EMBL" id="MEX0406750.1"/>
    </source>
</evidence>
<reference evidence="4 5" key="1">
    <citation type="submission" date="2024-05" db="EMBL/GenBank/DDBJ databases">
        <authorList>
            <person name="Jiang F."/>
        </authorList>
    </citation>
    <scope>NUCLEOTIDE SEQUENCE [LARGE SCALE GENOMIC DNA]</scope>
    <source>
        <strain evidence="4 5">LZ166</strain>
    </source>
</reference>
<dbReference type="EMBL" id="JBDPGJ010000003">
    <property type="protein sequence ID" value="MEX0406750.1"/>
    <property type="molecule type" value="Genomic_DNA"/>
</dbReference>
<dbReference type="CDD" id="cd01298">
    <property type="entry name" value="ATZ_TRZ_like"/>
    <property type="match status" value="1"/>
</dbReference>
<organism evidence="4 5">
    <name type="scientific">Aquibium pacificus</name>
    <dbReference type="NCBI Taxonomy" id="3153579"/>
    <lineage>
        <taxon>Bacteria</taxon>
        <taxon>Pseudomonadati</taxon>
        <taxon>Pseudomonadota</taxon>
        <taxon>Alphaproteobacteria</taxon>
        <taxon>Hyphomicrobiales</taxon>
        <taxon>Phyllobacteriaceae</taxon>
        <taxon>Aquibium</taxon>
    </lineage>
</organism>
<dbReference type="InterPro" id="IPR006680">
    <property type="entry name" value="Amidohydro-rel"/>
</dbReference>
<feature type="domain" description="Amidohydrolase-related" evidence="3">
    <location>
        <begin position="56"/>
        <end position="437"/>
    </location>
</feature>
<protein>
    <submittedName>
        <fullName evidence="4">Amidohydrolase</fullName>
    </submittedName>
</protein>
<keyword evidence="5" id="KW-1185">Reference proteome</keyword>
<comment type="similarity">
    <text evidence="1">Belongs to the metallo-dependent hydrolases superfamily. ATZ/TRZ family.</text>
</comment>